<dbReference type="PANTHER" id="PTHR11346:SF97">
    <property type="entry name" value="GALECTIN-1"/>
    <property type="match status" value="1"/>
</dbReference>
<protein>
    <recommendedName>
        <fullName evidence="2">Galectin</fullName>
    </recommendedName>
</protein>
<dbReference type="PROSITE" id="PS51304">
    <property type="entry name" value="GALECTIN"/>
    <property type="match status" value="1"/>
</dbReference>
<evidence type="ECO:0000313" key="5">
    <source>
        <dbReference type="Proteomes" id="UP000566314"/>
    </source>
</evidence>
<dbReference type="SMART" id="SM00908">
    <property type="entry name" value="Gal-bind_lectin"/>
    <property type="match status" value="1"/>
</dbReference>
<dbReference type="InterPro" id="IPR013320">
    <property type="entry name" value="ConA-like_dom_sf"/>
</dbReference>
<dbReference type="GO" id="GO:0043236">
    <property type="term" value="F:laminin binding"/>
    <property type="evidence" value="ECO:0007669"/>
    <property type="project" value="TreeGrafter"/>
</dbReference>
<accession>A0A7L3HPK0</accession>
<feature type="non-terminal residue" evidence="4">
    <location>
        <position position="1"/>
    </location>
</feature>
<dbReference type="CDD" id="cd00070">
    <property type="entry name" value="GLECT"/>
    <property type="match status" value="1"/>
</dbReference>
<reference evidence="4 5" key="1">
    <citation type="submission" date="2019-09" db="EMBL/GenBank/DDBJ databases">
        <title>Bird 10,000 Genomes (B10K) Project - Family phase.</title>
        <authorList>
            <person name="Zhang G."/>
        </authorList>
    </citation>
    <scope>NUCLEOTIDE SEQUENCE [LARGE SCALE GENOMIC DNA]</scope>
    <source>
        <strain evidence="4">B10K-DU-012-02</strain>
    </source>
</reference>
<dbReference type="InterPro" id="IPR044156">
    <property type="entry name" value="Galectin-like"/>
</dbReference>
<evidence type="ECO:0000256" key="2">
    <source>
        <dbReference type="RuleBase" id="RU102079"/>
    </source>
</evidence>
<comment type="caution">
    <text evidence="4">The sequence shown here is derived from an EMBL/GenBank/DDBJ whole genome shotgun (WGS) entry which is preliminary data.</text>
</comment>
<proteinExistence type="predicted"/>
<feature type="domain" description="Galectin" evidence="3">
    <location>
        <begin position="1"/>
        <end position="85"/>
    </location>
</feature>
<feature type="non-terminal residue" evidence="4">
    <location>
        <position position="85"/>
    </location>
</feature>
<dbReference type="GO" id="GO:0030395">
    <property type="term" value="F:lactose binding"/>
    <property type="evidence" value="ECO:0007669"/>
    <property type="project" value="TreeGrafter"/>
</dbReference>
<dbReference type="OrthoDB" id="8443340at2759"/>
<dbReference type="Pfam" id="PF00337">
    <property type="entry name" value="Gal-bind_lectin"/>
    <property type="match status" value="1"/>
</dbReference>
<keyword evidence="5" id="KW-1185">Reference proteome</keyword>
<dbReference type="GO" id="GO:0005615">
    <property type="term" value="C:extracellular space"/>
    <property type="evidence" value="ECO:0007669"/>
    <property type="project" value="TreeGrafter"/>
</dbReference>
<dbReference type="PANTHER" id="PTHR11346">
    <property type="entry name" value="GALECTIN"/>
    <property type="match status" value="1"/>
</dbReference>
<dbReference type="InterPro" id="IPR001079">
    <property type="entry name" value="Galectin_CRD"/>
</dbReference>
<dbReference type="SMART" id="SM00276">
    <property type="entry name" value="GLECT"/>
    <property type="match status" value="1"/>
</dbReference>
<dbReference type="Proteomes" id="UP000566314">
    <property type="component" value="Unassembled WGS sequence"/>
</dbReference>
<evidence type="ECO:0000259" key="3">
    <source>
        <dbReference type="PROSITE" id="PS51304"/>
    </source>
</evidence>
<gene>
    <name evidence="4" type="primary">Leg6</name>
    <name evidence="4" type="ORF">BUPERY_R05549</name>
</gene>
<dbReference type="AlphaFoldDB" id="A0A7L3HPK0"/>
<keyword evidence="1 2" id="KW-0430">Lectin</keyword>
<sequence>GLVVTQLDVMPGECIKVKGKIEADAKGFAVNVGKDSCTLMLHFNPRFDCHGDVNTIVCNSKEDGTWGEEDRKADFPFQQGDKIEV</sequence>
<organism evidence="4 5">
    <name type="scientific">Buphagus erythrorhynchus</name>
    <name type="common">red-billed oxpecker</name>
    <dbReference type="NCBI Taxonomy" id="245048"/>
    <lineage>
        <taxon>Eukaryota</taxon>
        <taxon>Metazoa</taxon>
        <taxon>Chordata</taxon>
        <taxon>Craniata</taxon>
        <taxon>Vertebrata</taxon>
        <taxon>Euteleostomi</taxon>
        <taxon>Archelosauria</taxon>
        <taxon>Archosauria</taxon>
        <taxon>Dinosauria</taxon>
        <taxon>Saurischia</taxon>
        <taxon>Theropoda</taxon>
        <taxon>Coelurosauria</taxon>
        <taxon>Aves</taxon>
        <taxon>Neognathae</taxon>
        <taxon>Neoaves</taxon>
        <taxon>Telluraves</taxon>
        <taxon>Australaves</taxon>
        <taxon>Passeriformes</taxon>
        <taxon>Sturnidae</taxon>
        <taxon>Buphagus</taxon>
    </lineage>
</organism>
<evidence type="ECO:0000256" key="1">
    <source>
        <dbReference type="ARBA" id="ARBA00022734"/>
    </source>
</evidence>
<name>A0A7L3HPK0_9PASS</name>
<evidence type="ECO:0000313" key="4">
    <source>
        <dbReference type="EMBL" id="NXU06321.1"/>
    </source>
</evidence>
<dbReference type="EMBL" id="VZTT01238552">
    <property type="protein sequence ID" value="NXU06321.1"/>
    <property type="molecule type" value="Genomic_DNA"/>
</dbReference>
<dbReference type="SUPFAM" id="SSF49899">
    <property type="entry name" value="Concanavalin A-like lectins/glucanases"/>
    <property type="match status" value="1"/>
</dbReference>
<dbReference type="Gene3D" id="2.60.120.200">
    <property type="match status" value="1"/>
</dbReference>